<evidence type="ECO:0000313" key="1">
    <source>
        <dbReference type="EMBL" id="GMQ64508.1"/>
    </source>
</evidence>
<name>A0ACB5UPP9_9FIRM</name>
<reference evidence="1" key="1">
    <citation type="submission" date="2023-09" db="EMBL/GenBank/DDBJ databases">
        <title>Vallitalea sediminicola and Vallitalea maricola sp. nov., anaerobic bacteria isolated from marine sediment.</title>
        <authorList>
            <person name="Hirano S."/>
            <person name="Maeda A."/>
            <person name="Terahara T."/>
            <person name="Mori K."/>
            <person name="Hamada M."/>
            <person name="Matsumoto R."/>
            <person name="Kobayashi T."/>
        </authorList>
    </citation>
    <scope>NUCLEOTIDE SEQUENCE</scope>
    <source>
        <strain evidence="1">AN17-2</strain>
    </source>
</reference>
<protein>
    <submittedName>
        <fullName evidence="1">YjdF family protein</fullName>
    </submittedName>
</protein>
<keyword evidence="2" id="KW-1185">Reference proteome</keyword>
<gene>
    <name evidence="1" type="ORF">AN2V17_37450</name>
</gene>
<organism evidence="1 2">
    <name type="scientific">Vallitalea maricola</name>
    <dbReference type="NCBI Taxonomy" id="3074433"/>
    <lineage>
        <taxon>Bacteria</taxon>
        <taxon>Bacillati</taxon>
        <taxon>Bacillota</taxon>
        <taxon>Clostridia</taxon>
        <taxon>Lachnospirales</taxon>
        <taxon>Vallitaleaceae</taxon>
        <taxon>Vallitalea</taxon>
    </lineage>
</organism>
<evidence type="ECO:0000313" key="2">
    <source>
        <dbReference type="Proteomes" id="UP001374599"/>
    </source>
</evidence>
<comment type="caution">
    <text evidence="1">The sequence shown here is derived from an EMBL/GenBank/DDBJ whole genome shotgun (WGS) entry which is preliminary data.</text>
</comment>
<dbReference type="EMBL" id="BTPU01000072">
    <property type="protein sequence ID" value="GMQ64508.1"/>
    <property type="molecule type" value="Genomic_DNA"/>
</dbReference>
<sequence>MEIKLTVLFKDSFWIGIFEENVDGNYSVCKYLFGSEPKDYEIYDIVSREFYNLNFSRHMKDTKKSSDASKKISPKRMQRLIKKEINDVGIGTKAQRAINAERESNKVERKKLSKDRKEELKKVKYDKKQFKKKQKKRGH</sequence>
<proteinExistence type="predicted"/>
<dbReference type="Proteomes" id="UP001374599">
    <property type="component" value="Unassembled WGS sequence"/>
</dbReference>
<accession>A0ACB5UPP9</accession>